<proteinExistence type="predicted"/>
<gene>
    <name evidence="1" type="ORF">F4557_007284</name>
</gene>
<protein>
    <submittedName>
        <fullName evidence="1">Uncharacterized protein</fullName>
    </submittedName>
</protein>
<reference evidence="1 2" key="1">
    <citation type="submission" date="2020-08" db="EMBL/GenBank/DDBJ databases">
        <title>Sequencing the genomes of 1000 actinobacteria strains.</title>
        <authorList>
            <person name="Klenk H.-P."/>
        </authorList>
    </citation>
    <scope>NUCLEOTIDE SEQUENCE [LARGE SCALE GENOMIC DNA]</scope>
    <source>
        <strain evidence="1 2">DSM 44772</strain>
    </source>
</reference>
<dbReference type="EMBL" id="JACHMV010000001">
    <property type="protein sequence ID" value="MBB4778866.1"/>
    <property type="molecule type" value="Genomic_DNA"/>
</dbReference>
<dbReference type="RefSeq" id="WP_184890092.1">
    <property type="nucleotide sequence ID" value="NZ_BAAAHD010000012.1"/>
</dbReference>
<accession>A0A7W7N1B2</accession>
<dbReference type="Proteomes" id="UP000549343">
    <property type="component" value="Unassembled WGS sequence"/>
</dbReference>
<evidence type="ECO:0000313" key="1">
    <source>
        <dbReference type="EMBL" id="MBB4778866.1"/>
    </source>
</evidence>
<evidence type="ECO:0000313" key="2">
    <source>
        <dbReference type="Proteomes" id="UP000549343"/>
    </source>
</evidence>
<sequence>MYMRLGFSVNRVFARTPLSTVATAEPGVCRLAGRAVALGAAPVSEASGRAYVARRLAIVPSSDGSDGTHRFGQAVDFLVDDGSGIALVKGAGGRVSVSQDYEAPVTTLDKVPWVDVLLRSGGYYNGSPTTCRIRLYEGVVEDGAQVGVRGQVEAPDDEARALGASVVIRGTASDPVMIRAERREPAAS</sequence>
<dbReference type="AlphaFoldDB" id="A0A7W7N1B2"/>
<name>A0A7W7N1B2_9ACTN</name>
<organism evidence="1 2">
    <name type="scientific">Actinomadura livida</name>
    <dbReference type="NCBI Taxonomy" id="79909"/>
    <lineage>
        <taxon>Bacteria</taxon>
        <taxon>Bacillati</taxon>
        <taxon>Actinomycetota</taxon>
        <taxon>Actinomycetes</taxon>
        <taxon>Streptosporangiales</taxon>
        <taxon>Thermomonosporaceae</taxon>
        <taxon>Actinomadura</taxon>
    </lineage>
</organism>
<comment type="caution">
    <text evidence="1">The sequence shown here is derived from an EMBL/GenBank/DDBJ whole genome shotgun (WGS) entry which is preliminary data.</text>
</comment>